<keyword evidence="2" id="KW-0805">Transcription regulation</keyword>
<accession>A0AAD8MXS7</accession>
<dbReference type="Proteomes" id="UP001237642">
    <property type="component" value="Unassembled WGS sequence"/>
</dbReference>
<name>A0AAD8MXS7_9APIA</name>
<dbReference type="InterPro" id="IPR057712">
    <property type="entry name" value="DUF7952"/>
</dbReference>
<dbReference type="GO" id="GO:0003714">
    <property type="term" value="F:transcription corepressor activity"/>
    <property type="evidence" value="ECO:0007669"/>
    <property type="project" value="TreeGrafter"/>
</dbReference>
<evidence type="ECO:0000256" key="1">
    <source>
        <dbReference type="ARBA" id="ARBA00004123"/>
    </source>
</evidence>
<feature type="domain" description="DUF7952" evidence="7">
    <location>
        <begin position="135"/>
        <end position="265"/>
    </location>
</feature>
<keyword evidence="4" id="KW-0539">Nucleus</keyword>
<keyword evidence="9" id="KW-1185">Reference proteome</keyword>
<proteinExistence type="predicted"/>
<evidence type="ECO:0000259" key="6">
    <source>
        <dbReference type="Pfam" id="PF24662"/>
    </source>
</evidence>
<dbReference type="EMBL" id="JAUIZM010000004">
    <property type="protein sequence ID" value="KAK1387603.1"/>
    <property type="molecule type" value="Genomic_DNA"/>
</dbReference>
<sequence length="742" mass="82691">MVSGELNQNGKNIEDSPAKKLFSIDGVCGEPELLPRVGDGFQAEIPALIKGAEYDIYLKTPFDAENKDHVPYDFWLGLAVPVTWIRIMNEVDENKKDEKLDVSIPSTDSPLMFGSVKKKSDLCYALVPGICSDSWNDLEEASFLLGLYLLMKKFVPLTKFIASKKMGETLFFYYTKFYRSTEFSRWSARTKGRKGKCEDGKWLLSGLRRKELLSRLLPQVSEECQRTLREVTKTFAKKDMSLITYVFLLKSSVGLKTFVDAVAIGKGDEDLTSMVIRPVQIPVGEACSGLTHAEIVKFLTGGYSLTNDQCSDLFWGAVWPRLLARGWQSELPKNRAYCKSQMDSLVFLSPGVEKFSRKLVKGDHYFVSLTDVLSKVSSKPELLELQTDYDEGEKKEDKGLIVETTEQEKLPKKRRCYLQPQTPITDMDVMTFTVVDTSLGNGIFLKFEESKTFPVDMSNKKIVSRDSDMDTSEPSDCSQKMLADQEKSSTTHAKFLPGTGKLYDGSADQLVQIEGPDSMKPVERTKEQKNMYDNEQARKAVDIQLSQKLKGNNVDTSLSVTKRRRTTTAAAYSNEELGSGRSTFPLGPKFGDLVLGSGSSSSDVHDPNSIACSQVGSSKIRLAFTSSPKGSPSWSTRGSNDQENSQSHMFVDLKYPQQAVDFPGDVLLTDSTNMQDGITTTQPDNSCALKTSAYISIPEQPSDMNSRRKGTRNRPPTARALEALVNGDLTAKTRQKKHTYAR</sequence>
<dbReference type="PANTHER" id="PTHR13859:SF11">
    <property type="entry name" value="GRUNGE, ISOFORM J"/>
    <property type="match status" value="1"/>
</dbReference>
<evidence type="ECO:0000256" key="2">
    <source>
        <dbReference type="ARBA" id="ARBA00023015"/>
    </source>
</evidence>
<dbReference type="AlphaFoldDB" id="A0AAD8MXS7"/>
<evidence type="ECO:0000256" key="3">
    <source>
        <dbReference type="ARBA" id="ARBA00023163"/>
    </source>
</evidence>
<evidence type="ECO:0000313" key="9">
    <source>
        <dbReference type="Proteomes" id="UP001237642"/>
    </source>
</evidence>
<evidence type="ECO:0000259" key="7">
    <source>
        <dbReference type="Pfam" id="PF25826"/>
    </source>
</evidence>
<dbReference type="InterPro" id="IPR056067">
    <property type="entry name" value="DUF7650"/>
</dbReference>
<evidence type="ECO:0000256" key="5">
    <source>
        <dbReference type="SAM" id="MobiDB-lite"/>
    </source>
</evidence>
<dbReference type="PANTHER" id="PTHR13859">
    <property type="entry name" value="ATROPHIN-RELATED"/>
    <property type="match status" value="1"/>
</dbReference>
<evidence type="ECO:0000256" key="4">
    <source>
        <dbReference type="ARBA" id="ARBA00023242"/>
    </source>
</evidence>
<dbReference type="Pfam" id="PF25826">
    <property type="entry name" value="DUF7952"/>
    <property type="match status" value="1"/>
</dbReference>
<organism evidence="8 9">
    <name type="scientific">Heracleum sosnowskyi</name>
    <dbReference type="NCBI Taxonomy" id="360622"/>
    <lineage>
        <taxon>Eukaryota</taxon>
        <taxon>Viridiplantae</taxon>
        <taxon>Streptophyta</taxon>
        <taxon>Embryophyta</taxon>
        <taxon>Tracheophyta</taxon>
        <taxon>Spermatophyta</taxon>
        <taxon>Magnoliopsida</taxon>
        <taxon>eudicotyledons</taxon>
        <taxon>Gunneridae</taxon>
        <taxon>Pentapetalae</taxon>
        <taxon>asterids</taxon>
        <taxon>campanulids</taxon>
        <taxon>Apiales</taxon>
        <taxon>Apiaceae</taxon>
        <taxon>Apioideae</taxon>
        <taxon>apioid superclade</taxon>
        <taxon>Tordylieae</taxon>
        <taxon>Tordyliinae</taxon>
        <taxon>Heracleum</taxon>
    </lineage>
</organism>
<protein>
    <submittedName>
        <fullName evidence="8">SANT domain-containing protein</fullName>
    </submittedName>
</protein>
<reference evidence="8" key="1">
    <citation type="submission" date="2023-02" db="EMBL/GenBank/DDBJ databases">
        <title>Genome of toxic invasive species Heracleum sosnowskyi carries increased number of genes despite the absence of recent whole-genome duplications.</title>
        <authorList>
            <person name="Schelkunov M."/>
            <person name="Shtratnikova V."/>
            <person name="Makarenko M."/>
            <person name="Klepikova A."/>
            <person name="Omelchenko D."/>
            <person name="Novikova G."/>
            <person name="Obukhova E."/>
            <person name="Bogdanov V."/>
            <person name="Penin A."/>
            <person name="Logacheva M."/>
        </authorList>
    </citation>
    <scope>NUCLEOTIDE SEQUENCE</scope>
    <source>
        <strain evidence="8">Hsosn_3</strain>
        <tissue evidence="8">Leaf</tissue>
    </source>
</reference>
<evidence type="ECO:0000313" key="8">
    <source>
        <dbReference type="EMBL" id="KAK1387603.1"/>
    </source>
</evidence>
<feature type="region of interest" description="Disordered" evidence="5">
    <location>
        <begin position="698"/>
        <end position="720"/>
    </location>
</feature>
<reference evidence="8" key="2">
    <citation type="submission" date="2023-05" db="EMBL/GenBank/DDBJ databases">
        <authorList>
            <person name="Schelkunov M.I."/>
        </authorList>
    </citation>
    <scope>NUCLEOTIDE SEQUENCE</scope>
    <source>
        <strain evidence="8">Hsosn_3</strain>
        <tissue evidence="8">Leaf</tissue>
    </source>
</reference>
<feature type="region of interest" description="Disordered" evidence="5">
    <location>
        <begin position="624"/>
        <end position="645"/>
    </location>
</feature>
<gene>
    <name evidence="8" type="ORF">POM88_015781</name>
</gene>
<dbReference type="Pfam" id="PF24662">
    <property type="entry name" value="DUF7650"/>
    <property type="match status" value="1"/>
</dbReference>
<keyword evidence="3" id="KW-0804">Transcription</keyword>
<dbReference type="GO" id="GO:0005634">
    <property type="term" value="C:nucleus"/>
    <property type="evidence" value="ECO:0007669"/>
    <property type="project" value="UniProtKB-SubCell"/>
</dbReference>
<feature type="domain" description="DUF7650" evidence="6">
    <location>
        <begin position="293"/>
        <end position="380"/>
    </location>
</feature>
<comment type="caution">
    <text evidence="8">The sequence shown here is derived from an EMBL/GenBank/DDBJ whole genome shotgun (WGS) entry which is preliminary data.</text>
</comment>
<comment type="subcellular location">
    <subcellularLocation>
        <location evidence="1">Nucleus</location>
    </subcellularLocation>
</comment>